<keyword evidence="3" id="KW-1185">Reference proteome</keyword>
<dbReference type="Proteomes" id="UP000198427">
    <property type="component" value="Unassembled WGS sequence"/>
</dbReference>
<dbReference type="AlphaFoldDB" id="A0AA94LKI3"/>
<reference evidence="2 3" key="1">
    <citation type="submission" date="2017-06" db="EMBL/GenBank/DDBJ databases">
        <authorList>
            <person name="Varghese N."/>
            <person name="Submissions S."/>
        </authorList>
    </citation>
    <scope>NUCLEOTIDE SEQUENCE [LARGE SCALE GENOMIC DNA]</scope>
    <source>
        <strain evidence="2 3">DSM 26989</strain>
    </source>
</reference>
<evidence type="ECO:0000313" key="3">
    <source>
        <dbReference type="Proteomes" id="UP000198427"/>
    </source>
</evidence>
<protein>
    <submittedName>
        <fullName evidence="2">Uncharacterized protein</fullName>
    </submittedName>
</protein>
<name>A0AA94LKI3_9BACT</name>
<accession>A0AA94LKI3</accession>
<proteinExistence type="predicted"/>
<comment type="caution">
    <text evidence="2">The sequence shown here is derived from an EMBL/GenBank/DDBJ whole genome shotgun (WGS) entry which is preliminary data.</text>
</comment>
<evidence type="ECO:0000256" key="1">
    <source>
        <dbReference type="SAM" id="MobiDB-lite"/>
    </source>
</evidence>
<sequence length="55" mass="6455">MLDYSHHVGIERNSLFYLQWMYINPYIVSGKPESDTKSRGKEEVLKHKSAGKKEE</sequence>
<feature type="region of interest" description="Disordered" evidence="1">
    <location>
        <begin position="30"/>
        <end position="55"/>
    </location>
</feature>
<gene>
    <name evidence="2" type="ORF">SAMN06265364_11079</name>
</gene>
<feature type="compositionally biased region" description="Basic and acidic residues" evidence="1">
    <location>
        <begin position="32"/>
        <end position="55"/>
    </location>
</feature>
<organism evidence="2 3">
    <name type="scientific">Prevotella jejuni</name>
    <dbReference type="NCBI Taxonomy" id="1177574"/>
    <lineage>
        <taxon>Bacteria</taxon>
        <taxon>Pseudomonadati</taxon>
        <taxon>Bacteroidota</taxon>
        <taxon>Bacteroidia</taxon>
        <taxon>Bacteroidales</taxon>
        <taxon>Prevotellaceae</taxon>
        <taxon>Prevotella</taxon>
    </lineage>
</organism>
<dbReference type="EMBL" id="FZNZ01000010">
    <property type="protein sequence ID" value="SNR78645.1"/>
    <property type="molecule type" value="Genomic_DNA"/>
</dbReference>
<evidence type="ECO:0000313" key="2">
    <source>
        <dbReference type="EMBL" id="SNR78645.1"/>
    </source>
</evidence>